<evidence type="ECO:0000256" key="1">
    <source>
        <dbReference type="SAM" id="Coils"/>
    </source>
</evidence>
<dbReference type="Proteomes" id="UP000015750">
    <property type="component" value="Unassembled WGS sequence"/>
</dbReference>
<reference evidence="2 3" key="1">
    <citation type="submission" date="2013-06" db="EMBL/GenBank/DDBJ databases">
        <authorList>
            <person name="Weinstock G."/>
            <person name="Sodergren E."/>
            <person name="Lobos E.A."/>
            <person name="Fulton L."/>
            <person name="Fulton R."/>
            <person name="Courtney L."/>
            <person name="Fronick C."/>
            <person name="O'Laughlin M."/>
            <person name="Godfrey J."/>
            <person name="Wilson R.M."/>
            <person name="Miner T."/>
            <person name="Farmer C."/>
            <person name="Delehaunty K."/>
            <person name="Cordes M."/>
            <person name="Minx P."/>
            <person name="Tomlinson C."/>
            <person name="Chen J."/>
            <person name="Wollam A."/>
            <person name="Pepin K.H."/>
            <person name="Bhonagiri V."/>
            <person name="Zhang X."/>
            <person name="Warren W."/>
            <person name="Mitreva M."/>
            <person name="Mardis E.R."/>
            <person name="Wilson R.K."/>
        </authorList>
    </citation>
    <scope>NUCLEOTIDE SEQUENCE [LARGE SCALE GENOMIC DNA]</scope>
    <source>
        <strain evidence="2 3">RP2S-4</strain>
    </source>
</reference>
<dbReference type="EMBL" id="ATIR01000037">
    <property type="protein sequence ID" value="EPI09173.1"/>
    <property type="molecule type" value="Genomic_DNA"/>
</dbReference>
<gene>
    <name evidence="2" type="ORF">D358_01264</name>
</gene>
<protein>
    <recommendedName>
        <fullName evidence="4">DNA double-strand break repair Rad50 ATPase</fullName>
    </recommendedName>
</protein>
<name>A0ABC9TJY3_ENTFL</name>
<dbReference type="RefSeq" id="WP_016627262.1">
    <property type="nucleotide sequence ID" value="NZ_KE351867.1"/>
</dbReference>
<organism evidence="2 3">
    <name type="scientific">Enterococcus faecalis RP2S-4</name>
    <dbReference type="NCBI Taxonomy" id="1244145"/>
    <lineage>
        <taxon>Bacteria</taxon>
        <taxon>Bacillati</taxon>
        <taxon>Bacillota</taxon>
        <taxon>Bacilli</taxon>
        <taxon>Lactobacillales</taxon>
        <taxon>Enterococcaceae</taxon>
        <taxon>Enterococcus</taxon>
    </lineage>
</organism>
<evidence type="ECO:0000313" key="2">
    <source>
        <dbReference type="EMBL" id="EPI09173.1"/>
    </source>
</evidence>
<evidence type="ECO:0000313" key="3">
    <source>
        <dbReference type="Proteomes" id="UP000015750"/>
    </source>
</evidence>
<feature type="coiled-coil region" evidence="1">
    <location>
        <begin position="17"/>
        <end position="58"/>
    </location>
</feature>
<comment type="caution">
    <text evidence="2">The sequence shown here is derived from an EMBL/GenBank/DDBJ whole genome shotgun (WGS) entry which is preliminary data.</text>
</comment>
<dbReference type="AlphaFoldDB" id="A0ABC9TJY3"/>
<proteinExistence type="predicted"/>
<accession>A0ABC9TJY3</accession>
<sequence>MEKENNDKIRIEYNHKIAETEQRMDMLSSTRRQMRELYDNLEGELTRDSRKLQNLTNELIQGGNREARWFQEELIDRQRKFNQAFQQASQEFWQQCTRRNEELNEEHLQFQKERNELPWD</sequence>
<evidence type="ECO:0008006" key="4">
    <source>
        <dbReference type="Google" id="ProtNLM"/>
    </source>
</evidence>
<keyword evidence="1" id="KW-0175">Coiled coil</keyword>